<dbReference type="Gene3D" id="3.40.50.1820">
    <property type="entry name" value="alpha/beta hydrolase"/>
    <property type="match status" value="1"/>
</dbReference>
<comment type="caution">
    <text evidence="1">The sequence shown here is derived from an EMBL/GenBank/DDBJ whole genome shotgun (WGS) entry which is preliminary data.</text>
</comment>
<dbReference type="InterPro" id="IPR000801">
    <property type="entry name" value="Esterase-like"/>
</dbReference>
<gene>
    <name evidence="1" type="ORF">Y10_28570</name>
</gene>
<dbReference type="Proteomes" id="UP001143543">
    <property type="component" value="Unassembled WGS sequence"/>
</dbReference>
<dbReference type="PANTHER" id="PTHR48098">
    <property type="entry name" value="ENTEROCHELIN ESTERASE-RELATED"/>
    <property type="match status" value="1"/>
</dbReference>
<dbReference type="RefSeq" id="WP_281766116.1">
    <property type="nucleotide sequence ID" value="NZ_BRVO01000003.1"/>
</dbReference>
<keyword evidence="2" id="KW-1185">Reference proteome</keyword>
<reference evidence="1" key="1">
    <citation type="submission" date="2022-07" db="EMBL/GenBank/DDBJ databases">
        <title>Taxonomy of Novel Oxalotrophic and Methylotrophic Bacteria.</title>
        <authorList>
            <person name="Sahin N."/>
            <person name="Tani A."/>
        </authorList>
    </citation>
    <scope>NUCLEOTIDE SEQUENCE</scope>
    <source>
        <strain evidence="1">Y10</strain>
    </source>
</reference>
<protein>
    <submittedName>
        <fullName evidence="1">Endo-1,4-beta-xylanase</fullName>
    </submittedName>
</protein>
<sequence>MLSKKSAITLLISILVSISFYAQNGTIISDSIFSKTLNKYKNFSVYLPPSYNLDSIELKRYPVIYLLHGLGGKPLDWDTHGDLNNQVTKAIIDSIIPETVIVLPDGEATYYMNNIHKEYEYEDFFFKEFLPFIEATYNCGGAKEQRGVAGLSMGGFGTLLYALHHPDMFVAGSALSPAVRTDEEMLALTDKGFAIRYKTAFGSPQTPKDRINPFYNNNSIIYLVKHLKEEDKGQVKLYIDIGDDDYLYKGNSTLHIVMKDLDIPHEYRVRNGGHAWEYWRTGLIDALSFITDNFKD</sequence>
<dbReference type="EMBL" id="BRVO01000003">
    <property type="protein sequence ID" value="GLB50489.1"/>
    <property type="molecule type" value="Genomic_DNA"/>
</dbReference>
<evidence type="ECO:0000313" key="2">
    <source>
        <dbReference type="Proteomes" id="UP001143543"/>
    </source>
</evidence>
<proteinExistence type="predicted"/>
<dbReference type="InterPro" id="IPR029058">
    <property type="entry name" value="AB_hydrolase_fold"/>
</dbReference>
<dbReference type="SUPFAM" id="SSF53474">
    <property type="entry name" value="alpha/beta-Hydrolases"/>
    <property type="match status" value="1"/>
</dbReference>
<organism evidence="1 2">
    <name type="scientific">Neptunitalea lumnitzerae</name>
    <dbReference type="NCBI Taxonomy" id="2965509"/>
    <lineage>
        <taxon>Bacteria</taxon>
        <taxon>Pseudomonadati</taxon>
        <taxon>Bacteroidota</taxon>
        <taxon>Flavobacteriia</taxon>
        <taxon>Flavobacteriales</taxon>
        <taxon>Flavobacteriaceae</taxon>
        <taxon>Neptunitalea</taxon>
    </lineage>
</organism>
<name>A0ABQ5MM66_9FLAO</name>
<dbReference type="PANTHER" id="PTHR48098:SF1">
    <property type="entry name" value="DIACYLGLYCEROL ACYLTRANSFERASE_MYCOLYLTRANSFERASE AG85A"/>
    <property type="match status" value="1"/>
</dbReference>
<dbReference type="Pfam" id="PF00756">
    <property type="entry name" value="Esterase"/>
    <property type="match status" value="1"/>
</dbReference>
<evidence type="ECO:0000313" key="1">
    <source>
        <dbReference type="EMBL" id="GLB50489.1"/>
    </source>
</evidence>
<dbReference type="InterPro" id="IPR050583">
    <property type="entry name" value="Mycobacterial_A85_antigen"/>
</dbReference>
<accession>A0ABQ5MM66</accession>